<dbReference type="SUPFAM" id="SSF55347">
    <property type="entry name" value="Glyceraldehyde-3-phosphate dehydrogenase-like, C-terminal domain"/>
    <property type="match status" value="1"/>
</dbReference>
<dbReference type="PANTHER" id="PTHR43708:SF5">
    <property type="entry name" value="CONSERVED EXPRESSED OXIDOREDUCTASE (EUROFUNG)-RELATED"/>
    <property type="match status" value="1"/>
</dbReference>
<dbReference type="InterPro" id="IPR004104">
    <property type="entry name" value="Gfo/Idh/MocA-like_OxRdtase_C"/>
</dbReference>
<evidence type="ECO:0000256" key="2">
    <source>
        <dbReference type="ARBA" id="ARBA00023002"/>
    </source>
</evidence>
<dbReference type="Gene3D" id="3.30.360.10">
    <property type="entry name" value="Dihydrodipicolinate Reductase, domain 2"/>
    <property type="match status" value="1"/>
</dbReference>
<dbReference type="RefSeq" id="WP_123217652.1">
    <property type="nucleotide sequence ID" value="NZ_RJTM01000129.1"/>
</dbReference>
<gene>
    <name evidence="5" type="ORF">ED312_19190</name>
</gene>
<evidence type="ECO:0000313" key="6">
    <source>
        <dbReference type="Proteomes" id="UP000267469"/>
    </source>
</evidence>
<proteinExistence type="inferred from homology"/>
<feature type="domain" description="Gfo/Idh/MocA-like oxidoreductase N-terminal" evidence="3">
    <location>
        <begin position="8"/>
        <end position="124"/>
    </location>
</feature>
<dbReference type="Gene3D" id="3.40.50.720">
    <property type="entry name" value="NAD(P)-binding Rossmann-like Domain"/>
    <property type="match status" value="1"/>
</dbReference>
<dbReference type="OrthoDB" id="6183734at2"/>
<name>A0A3N0DYG6_SINP1</name>
<dbReference type="Pfam" id="PF01408">
    <property type="entry name" value="GFO_IDH_MocA"/>
    <property type="match status" value="1"/>
</dbReference>
<comment type="similarity">
    <text evidence="1">Belongs to the Gfo/Idh/MocA family.</text>
</comment>
<protein>
    <submittedName>
        <fullName evidence="5">Gfo/Idh/MocA family oxidoreductase</fullName>
    </submittedName>
</protein>
<dbReference type="SUPFAM" id="SSF51735">
    <property type="entry name" value="NAD(P)-binding Rossmann-fold domains"/>
    <property type="match status" value="1"/>
</dbReference>
<keyword evidence="6" id="KW-1185">Reference proteome</keyword>
<dbReference type="PANTHER" id="PTHR43708">
    <property type="entry name" value="CONSERVED EXPRESSED OXIDOREDUCTASE (EUROFUNG)"/>
    <property type="match status" value="1"/>
</dbReference>
<dbReference type="Proteomes" id="UP000267469">
    <property type="component" value="Unassembled WGS sequence"/>
</dbReference>
<reference evidence="5 6" key="1">
    <citation type="submission" date="2018-10" db="EMBL/GenBank/DDBJ databases">
        <title>Sinomicrobium pectinilyticum sp. nov., a pectinase-producing bacterium isolated from alkaline and saline soil, and emended description of the genus Sinomicrobium.</title>
        <authorList>
            <person name="Cheng B."/>
            <person name="Li C."/>
            <person name="Lai Q."/>
            <person name="Du M."/>
            <person name="Shao Z."/>
            <person name="Xu P."/>
            <person name="Yang C."/>
        </authorList>
    </citation>
    <scope>NUCLEOTIDE SEQUENCE [LARGE SCALE GENOMIC DNA]</scope>
    <source>
        <strain evidence="5 6">5DNS001</strain>
    </source>
</reference>
<accession>A0A3N0DYG6</accession>
<comment type="caution">
    <text evidence="5">The sequence shown here is derived from an EMBL/GenBank/DDBJ whole genome shotgun (WGS) entry which is preliminary data.</text>
</comment>
<evidence type="ECO:0000259" key="4">
    <source>
        <dbReference type="Pfam" id="PF02894"/>
    </source>
</evidence>
<keyword evidence="2" id="KW-0560">Oxidoreductase</keyword>
<dbReference type="GO" id="GO:0016491">
    <property type="term" value="F:oxidoreductase activity"/>
    <property type="evidence" value="ECO:0007669"/>
    <property type="project" value="UniProtKB-KW"/>
</dbReference>
<dbReference type="EMBL" id="RJTM01000129">
    <property type="protein sequence ID" value="RNL80617.1"/>
    <property type="molecule type" value="Genomic_DNA"/>
</dbReference>
<dbReference type="InterPro" id="IPR036291">
    <property type="entry name" value="NAD(P)-bd_dom_sf"/>
</dbReference>
<dbReference type="GO" id="GO:0000166">
    <property type="term" value="F:nucleotide binding"/>
    <property type="evidence" value="ECO:0007669"/>
    <property type="project" value="InterPro"/>
</dbReference>
<organism evidence="5 6">
    <name type="scientific">Sinomicrobium pectinilyticum</name>
    <dbReference type="NCBI Taxonomy" id="1084421"/>
    <lineage>
        <taxon>Bacteria</taxon>
        <taxon>Pseudomonadati</taxon>
        <taxon>Bacteroidota</taxon>
        <taxon>Flavobacteriia</taxon>
        <taxon>Flavobacteriales</taxon>
        <taxon>Flavobacteriaceae</taxon>
        <taxon>Sinomicrobium</taxon>
    </lineage>
</organism>
<dbReference type="Pfam" id="PF02894">
    <property type="entry name" value="GFO_IDH_MocA_C"/>
    <property type="match status" value="1"/>
</dbReference>
<dbReference type="AlphaFoldDB" id="A0A3N0DYG6"/>
<evidence type="ECO:0000259" key="3">
    <source>
        <dbReference type="Pfam" id="PF01408"/>
    </source>
</evidence>
<sequence length="346" mass="39089">MMEQKPEIQIIGAGGIVKDAHLPAYRIAGYRVGGIFDPDTEKARKLAGQFNITRVHSRLEDLIRHADKRTVFDVAVPGNAVLSVLEQLPDETTVLIQKPMGNTLEEARAILDCCRKKRLKAGINFQLRYAPFVVRAREMVDTGVIGDLCDLEVNVNVFTPWNLWTFLNDLPRVEILYHSIHYIDLIRSFLGNPSGMYAKTTKHPKMARLASVRSNIIMEYGDMIRANILTNHTHEYGLKHQHSYIKWEGTQGAIRIEMGLLKNYPEGEPDTFEYIQFREGKEADWQEVVIKGSWFPHAFIGSMGEMIKVIENPGYVPDNSVEDCIHTMACVEAAYRSSAQGGVELG</sequence>
<evidence type="ECO:0000313" key="5">
    <source>
        <dbReference type="EMBL" id="RNL80617.1"/>
    </source>
</evidence>
<feature type="domain" description="Gfo/Idh/MocA-like oxidoreductase C-terminal" evidence="4">
    <location>
        <begin position="137"/>
        <end position="342"/>
    </location>
</feature>
<dbReference type="InterPro" id="IPR000683">
    <property type="entry name" value="Gfo/Idh/MocA-like_OxRdtase_N"/>
</dbReference>
<evidence type="ECO:0000256" key="1">
    <source>
        <dbReference type="ARBA" id="ARBA00010928"/>
    </source>
</evidence>
<dbReference type="InterPro" id="IPR051317">
    <property type="entry name" value="Gfo/Idh/MocA_oxidoreduct"/>
</dbReference>